<organism evidence="8 11">
    <name type="scientific">Limulus polyphemus</name>
    <name type="common">Atlantic horseshoe crab</name>
    <dbReference type="NCBI Taxonomy" id="6850"/>
    <lineage>
        <taxon>Eukaryota</taxon>
        <taxon>Metazoa</taxon>
        <taxon>Ecdysozoa</taxon>
        <taxon>Arthropoda</taxon>
        <taxon>Chelicerata</taxon>
        <taxon>Merostomata</taxon>
        <taxon>Xiphosura</taxon>
        <taxon>Limulidae</taxon>
        <taxon>Limulus</taxon>
    </lineage>
</organism>
<dbReference type="Pfam" id="PF15920">
    <property type="entry name" value="WHAMM-JMY_N"/>
    <property type="match status" value="1"/>
</dbReference>
<comment type="subcellular location">
    <subcellularLocation>
        <location evidence="2">Cytoplasm</location>
    </subcellularLocation>
    <subcellularLocation>
        <location evidence="1">Endomembrane system</location>
    </subcellularLocation>
</comment>
<evidence type="ECO:0000313" key="10">
    <source>
        <dbReference type="RefSeq" id="XP_022250658.1"/>
    </source>
</evidence>
<keyword evidence="4" id="KW-0175">Coiled coil</keyword>
<name>A0ABM1T453_LIMPO</name>
<evidence type="ECO:0000256" key="5">
    <source>
        <dbReference type="ARBA" id="ARBA00023203"/>
    </source>
</evidence>
<evidence type="ECO:0000313" key="9">
    <source>
        <dbReference type="RefSeq" id="XP_022250657.1"/>
    </source>
</evidence>
<evidence type="ECO:0000259" key="7">
    <source>
        <dbReference type="Pfam" id="PF15920"/>
    </source>
</evidence>
<sequence length="740" mass="85629">MVEDINHGDWVTIKDSLFDQEDKEYMKDLKFIVRWNDRENKLAITCAEGARKVSDQICKFHACLISIADLHDIHQQLALVNINLENNFPKLTAECGFLSPLFGTRNTEDPVKEIEEYLYLALDVCGKKMLFSLLFEKEDPLIEYEEYVNEFQQRVYESMVNKAFLDLKELLELREKAESLIELATVYALEDEVVTNISIALAELYNFHLKPFLELQELSFYKTTSAQFYLEDQYLEDSTKQQAVRDLEAWKNQYLSVTEAILHLYQEYYRKTVDIVSGQLNRIFEDEKKFEKSAFEIQALPRLHKLDVFVSKEKLKLISATKATREYHRDKIEQQLDKIQSHENWKEEVFRIEAAVYEAQLSVLDTRLDILQEQEQLFKKQLSILEKVWQDELDAGMFQDALEYFDQDVLEEPVVGIRTKTTKLKAKLNSVYRKRATIRNRKKACLAHLKKREKKVSAEKERSEKYHSIHMKRAQHLKEEEVKEKLKQERTKTLEILRSCIQKKLLSETGSLILGSGTSVSSNFTSDNILYRNAGEGAAAGTQYHEDIDRKLSKRSGILEDDELPLPPVDALHFPQEQQNFLFPPPPNLDVQTELDKSITLSHSFFPDLNIQTKSCSLPPSPAPPQTSLIPIFPFSSMTKEKEMDELVEKKGESLLSGVSRLDLNELLAVRSNLHKTFPSVNHATKEKQTCLSGFNWKSNDEVSKSADLSRLLHATLDRIRNMTHDSDLSNDSNSSSDFE</sequence>
<evidence type="ECO:0000256" key="3">
    <source>
        <dbReference type="ARBA" id="ARBA00022490"/>
    </source>
</evidence>
<dbReference type="InterPro" id="IPR031808">
    <property type="entry name" value="JMY/WHAMM_N"/>
</dbReference>
<dbReference type="Proteomes" id="UP000694941">
    <property type="component" value="Unplaced"/>
</dbReference>
<dbReference type="RefSeq" id="XP_022250657.1">
    <property type="nucleotide sequence ID" value="XM_022394949.1"/>
</dbReference>
<evidence type="ECO:0000256" key="4">
    <source>
        <dbReference type="ARBA" id="ARBA00023054"/>
    </source>
</evidence>
<feature type="domain" description="JMY/WHAMM middle" evidence="6">
    <location>
        <begin position="147"/>
        <end position="405"/>
    </location>
</feature>
<dbReference type="GeneID" id="106466885"/>
<keyword evidence="3" id="KW-0963">Cytoplasm</keyword>
<evidence type="ECO:0000256" key="1">
    <source>
        <dbReference type="ARBA" id="ARBA00004308"/>
    </source>
</evidence>
<dbReference type="InterPro" id="IPR031738">
    <property type="entry name" value="JMY/WHAMM"/>
</dbReference>
<evidence type="ECO:0000256" key="2">
    <source>
        <dbReference type="ARBA" id="ARBA00004496"/>
    </source>
</evidence>
<accession>A0ABM1T453</accession>
<evidence type="ECO:0000259" key="6">
    <source>
        <dbReference type="Pfam" id="PF15871"/>
    </source>
</evidence>
<dbReference type="PANTHER" id="PTHR23330:SF10">
    <property type="entry name" value="WH2 DOMAIN-CONTAINING PROTEIN"/>
    <property type="match status" value="1"/>
</dbReference>
<keyword evidence="5" id="KW-0009">Actin-binding</keyword>
<proteinExistence type="predicted"/>
<reference evidence="9 10" key="1">
    <citation type="submission" date="2025-05" db="UniProtKB">
        <authorList>
            <consortium name="RefSeq"/>
        </authorList>
    </citation>
    <scope>IDENTIFICATION</scope>
    <source>
        <tissue evidence="9 10">Muscle</tissue>
    </source>
</reference>
<feature type="domain" description="JMY/WHAMM N-terminal" evidence="7">
    <location>
        <begin position="9"/>
        <end position="142"/>
    </location>
</feature>
<evidence type="ECO:0000313" key="8">
    <source>
        <dbReference type="Proteomes" id="UP000694941"/>
    </source>
</evidence>
<keyword evidence="8" id="KW-1185">Reference proteome</keyword>
<evidence type="ECO:0000313" key="11">
    <source>
        <dbReference type="RefSeq" id="XP_022250659.1"/>
    </source>
</evidence>
<dbReference type="RefSeq" id="XP_022250659.1">
    <property type="nucleotide sequence ID" value="XM_022394951.1"/>
</dbReference>
<dbReference type="PANTHER" id="PTHR23330">
    <property type="entry name" value="P300 TRANSCRIPTIONAL COFACTOR JMY-RELATED"/>
    <property type="match status" value="1"/>
</dbReference>
<gene>
    <name evidence="9 10 11" type="primary">LOC106466885</name>
</gene>
<dbReference type="Pfam" id="PF15871">
    <property type="entry name" value="JMY"/>
    <property type="match status" value="1"/>
</dbReference>
<protein>
    <submittedName>
        <fullName evidence="9 10">Junction-mediating and -regulatory protein-like isoform X1</fullName>
    </submittedName>
</protein>
<dbReference type="RefSeq" id="XP_022250658.1">
    <property type="nucleotide sequence ID" value="XM_022394950.1"/>
</dbReference>